<name>A0ABU9BWL6_9BURK</name>
<dbReference type="Proteomes" id="UP001371218">
    <property type="component" value="Unassembled WGS sequence"/>
</dbReference>
<feature type="region of interest" description="Disordered" evidence="2">
    <location>
        <begin position="1"/>
        <end position="49"/>
    </location>
</feature>
<evidence type="ECO:0000256" key="1">
    <source>
        <dbReference type="SAM" id="Coils"/>
    </source>
</evidence>
<comment type="caution">
    <text evidence="3">The sequence shown here is derived from an EMBL/GenBank/DDBJ whole genome shotgun (WGS) entry which is preliminary data.</text>
</comment>
<proteinExistence type="predicted"/>
<dbReference type="RefSeq" id="WP_341428801.1">
    <property type="nucleotide sequence ID" value="NZ_JBBUTG010000028.1"/>
</dbReference>
<evidence type="ECO:0000256" key="2">
    <source>
        <dbReference type="SAM" id="MobiDB-lite"/>
    </source>
</evidence>
<evidence type="ECO:0000313" key="3">
    <source>
        <dbReference type="EMBL" id="MEK8034372.1"/>
    </source>
</evidence>
<protein>
    <submittedName>
        <fullName evidence="3">Methyl-accepting chemotaxis protein</fullName>
    </submittedName>
</protein>
<accession>A0ABU9BWL6</accession>
<feature type="coiled-coil region" evidence="1">
    <location>
        <begin position="132"/>
        <end position="170"/>
    </location>
</feature>
<feature type="compositionally biased region" description="Pro residues" evidence="2">
    <location>
        <begin position="32"/>
        <end position="45"/>
    </location>
</feature>
<organism evidence="3 4">
    <name type="scientific">Ideonella lacteola</name>
    <dbReference type="NCBI Taxonomy" id="2984193"/>
    <lineage>
        <taxon>Bacteria</taxon>
        <taxon>Pseudomonadati</taxon>
        <taxon>Pseudomonadota</taxon>
        <taxon>Betaproteobacteria</taxon>
        <taxon>Burkholderiales</taxon>
        <taxon>Sphaerotilaceae</taxon>
        <taxon>Ideonella</taxon>
    </lineage>
</organism>
<dbReference type="EMBL" id="JBBUTG010000028">
    <property type="protein sequence ID" value="MEK8034372.1"/>
    <property type="molecule type" value="Genomic_DNA"/>
</dbReference>
<evidence type="ECO:0000313" key="4">
    <source>
        <dbReference type="Proteomes" id="UP001371218"/>
    </source>
</evidence>
<gene>
    <name evidence="3" type="ORF">AACH06_26390</name>
</gene>
<sequence>MSLLERAGLVRQDGPADDTAAPEPVAESSPAPDAPGLPESSPPGPRASAAGIVAAEGQSLDQVYAAANVPPCHYPAERLLRLVAGLNAMDEAMRRQTIHAIDAADESWTIDDPLTDAAAKVSAIEQHASGLRAGLGEAEQQAQAELAALRQRQEAAVAEVKRQISDLEALLTREVTRGAQEAAAVESALQARKEAVTQELAMLSRTAADLRGLIAQFKNNLT</sequence>
<reference evidence="3 4" key="1">
    <citation type="submission" date="2024-04" db="EMBL/GenBank/DDBJ databases">
        <title>Novel species of the genus Ideonella isolated from streams.</title>
        <authorList>
            <person name="Lu H."/>
        </authorList>
    </citation>
    <scope>NUCLEOTIDE SEQUENCE [LARGE SCALE GENOMIC DNA]</scope>
    <source>
        <strain evidence="3 4">DXS29W</strain>
    </source>
</reference>
<keyword evidence="1" id="KW-0175">Coiled coil</keyword>
<keyword evidence="4" id="KW-1185">Reference proteome</keyword>
<feature type="compositionally biased region" description="Low complexity" evidence="2">
    <location>
        <begin position="21"/>
        <end position="31"/>
    </location>
</feature>